<dbReference type="Proteomes" id="UP000594262">
    <property type="component" value="Unplaced"/>
</dbReference>
<feature type="region of interest" description="Disordered" evidence="2">
    <location>
        <begin position="1"/>
        <end position="22"/>
    </location>
</feature>
<feature type="compositionally biased region" description="Polar residues" evidence="2">
    <location>
        <begin position="1"/>
        <end position="17"/>
    </location>
</feature>
<feature type="compositionally biased region" description="Basic and acidic residues" evidence="2">
    <location>
        <begin position="536"/>
        <end position="551"/>
    </location>
</feature>
<organism evidence="3 4">
    <name type="scientific">Clytia hemisphaerica</name>
    <dbReference type="NCBI Taxonomy" id="252671"/>
    <lineage>
        <taxon>Eukaryota</taxon>
        <taxon>Metazoa</taxon>
        <taxon>Cnidaria</taxon>
        <taxon>Hydrozoa</taxon>
        <taxon>Hydroidolina</taxon>
        <taxon>Leptothecata</taxon>
        <taxon>Obeliida</taxon>
        <taxon>Clytiidae</taxon>
        <taxon>Clytia</taxon>
    </lineage>
</organism>
<feature type="region of interest" description="Disordered" evidence="2">
    <location>
        <begin position="1175"/>
        <end position="1247"/>
    </location>
</feature>
<feature type="compositionally biased region" description="Polar residues" evidence="2">
    <location>
        <begin position="179"/>
        <end position="208"/>
    </location>
</feature>
<evidence type="ECO:0000313" key="3">
    <source>
        <dbReference type="EnsemblMetazoa" id="CLYHEMP023136.1"/>
    </source>
</evidence>
<protein>
    <submittedName>
        <fullName evidence="3">Uncharacterized protein</fullName>
    </submittedName>
</protein>
<feature type="compositionally biased region" description="Polar residues" evidence="2">
    <location>
        <begin position="658"/>
        <end position="707"/>
    </location>
</feature>
<feature type="region of interest" description="Disordered" evidence="2">
    <location>
        <begin position="766"/>
        <end position="904"/>
    </location>
</feature>
<accession>A0A7M6DQR3</accession>
<name>A0A7M6DQR3_9CNID</name>
<evidence type="ECO:0000313" key="4">
    <source>
        <dbReference type="Proteomes" id="UP000594262"/>
    </source>
</evidence>
<feature type="region of interest" description="Disordered" evidence="2">
    <location>
        <begin position="622"/>
        <end position="726"/>
    </location>
</feature>
<feature type="region of interest" description="Disordered" evidence="2">
    <location>
        <begin position="75"/>
        <end position="117"/>
    </location>
</feature>
<feature type="region of interest" description="Disordered" evidence="2">
    <location>
        <begin position="387"/>
        <end position="420"/>
    </location>
</feature>
<feature type="region of interest" description="Disordered" evidence="2">
    <location>
        <begin position="179"/>
        <end position="216"/>
    </location>
</feature>
<feature type="region of interest" description="Disordered" evidence="2">
    <location>
        <begin position="240"/>
        <end position="269"/>
    </location>
</feature>
<dbReference type="RefSeq" id="XP_066924536.1">
    <property type="nucleotide sequence ID" value="XM_067068435.1"/>
</dbReference>
<feature type="compositionally biased region" description="Polar residues" evidence="2">
    <location>
        <begin position="387"/>
        <end position="405"/>
    </location>
</feature>
<keyword evidence="1" id="KW-0175">Coiled coil</keyword>
<feature type="compositionally biased region" description="Low complexity" evidence="2">
    <location>
        <begin position="708"/>
        <end position="724"/>
    </location>
</feature>
<feature type="compositionally biased region" description="Basic and acidic residues" evidence="2">
    <location>
        <begin position="565"/>
        <end position="579"/>
    </location>
</feature>
<feature type="compositionally biased region" description="Polar residues" evidence="2">
    <location>
        <begin position="766"/>
        <end position="899"/>
    </location>
</feature>
<feature type="region of interest" description="Disordered" evidence="2">
    <location>
        <begin position="528"/>
        <end position="580"/>
    </location>
</feature>
<feature type="coiled-coil region" evidence="1">
    <location>
        <begin position="1011"/>
        <end position="1052"/>
    </location>
</feature>
<feature type="compositionally biased region" description="Polar residues" evidence="2">
    <location>
        <begin position="1186"/>
        <end position="1218"/>
    </location>
</feature>
<feature type="region of interest" description="Disordered" evidence="2">
    <location>
        <begin position="1280"/>
        <end position="1371"/>
    </location>
</feature>
<dbReference type="GeneID" id="136811808"/>
<feature type="compositionally biased region" description="Polar residues" evidence="2">
    <location>
        <begin position="1326"/>
        <end position="1355"/>
    </location>
</feature>
<evidence type="ECO:0000256" key="1">
    <source>
        <dbReference type="SAM" id="Coils"/>
    </source>
</evidence>
<feature type="compositionally biased region" description="Polar residues" evidence="2">
    <location>
        <begin position="639"/>
        <end position="650"/>
    </location>
</feature>
<evidence type="ECO:0000256" key="2">
    <source>
        <dbReference type="SAM" id="MobiDB-lite"/>
    </source>
</evidence>
<sequence length="1371" mass="149510">MSKQNNKNVPKNHTTPKAFNGISKSALLAPQSVVTMHWCTPSSATLPMASGLHLASVNSSTCSCTKEQIKRNRISSVPALLSGTAPPESQMTEWRRKGARPRSSGSVSKDSDYKSHDSGTFSMANMVSASGSGTKSNAVNPAAITLTKDPFAELREILKPSSPELINDIINEIKGVTANSEKTSESNNPSLASTSVTVSKNVLPPSTVTEDKKGGSKESKVIVFANSLTNALPNLQEECNNAGNATTNKSVGDNPTVDIDSKSDDTPTNETVDAHALAAAETVDMRNDKIEIDNTQTNRIKTQYIETVITEDDNTLSGTSENICEHQTTTTVFNAKPSKNNEDANIHESKVCGIIETDENHTDSNANILKSKAPFESEVAVTNILSSSEANHEPQSMSKTDASSESEPRQHSPNVEVGKSNNSSEVFVLLDNIDTYSSYVLVTKEGDKITTCKLVDENTQTVSLKPNELSVSHTNNKMDNSPLTSHTETKETLIIHTVTKIQENVSFLTDISTATEPKEDFKLDHFSTDATSSQTESKETSNIHTATEIKENVSSLTDISTTSESKGDSKLQPKTEDHLSTAATTLQTKTSSFQTTTKMQNLSTISDIITISKSTEIANRQSSAEDYHSPSIEAKCDMPTSTQAVKSETIATKDSKVTKPTTQTLTVSSPSTETIPTEDSNVTKPTTQSSNLPIPSTETIATNDSNMTKPTTQSSSLPSPSTETIATNDSNVTKLTTQSSTLPIPSTETIATKDSNVTKHTTQTLTVSSPSTETIPTEDSNMTKLTTQSSSLPIPSTETIATKDSNVTKHTTQTLTVSSPSTETIPTEDSNMTKLTTQSSSLPIPSTETIATNDSNVTKHTTQSSTLPIPSTETISTRDSNVTKPNTKPSTLSYPSNNKKTTKQRKRVAFNEEVQMTSSIPSLTSLDKNAEDYVKTLEEIITKHNETIRCLRSDKSSLRKDLTHTKYSRKTFIKRFTITTLKNAFLKSKVKDLDDQVFADGEMMDMASQQLENVYAEMSDQRCMIDSLKDELEDSENDKNRLQNSMSEKDKIIATRNYKIADLQAEVDTGSTRINESNVRYEKATTRIDELVAVCADKDNQLLTNQQEIELLRNEKSRLEAKLLCDASEKRTLAQRVAMKASRAGSSLKKLSNPGRWCGSARSTRFREMAGDESMPFLPATECGAEQSSPTVDSVRDNTTILAPLSATSSNTSTETPSKQNLKANKKDNKKGKKEKPKKSSMFGRVFRKSKTLEKSLSQTSTELIDDKCKSTIIKDVDQCNHQETTPPIGTTPIGTTPMSPLNDRKEEEEDHIHVEKDNDTKTSKSENLTNPKLGQVPTNPTQRVSFTNHTQKVTPTPEDRETVVSPINNV</sequence>
<dbReference type="EnsemblMetazoa" id="CLYHEMT023136.1">
    <property type="protein sequence ID" value="CLYHEMP023136.1"/>
    <property type="gene ID" value="CLYHEMG023136"/>
</dbReference>
<proteinExistence type="predicted"/>
<feature type="compositionally biased region" description="Polar residues" evidence="2">
    <location>
        <begin position="552"/>
        <end position="564"/>
    </location>
</feature>
<feature type="compositionally biased region" description="Low complexity" evidence="2">
    <location>
        <begin position="1285"/>
        <end position="1298"/>
    </location>
</feature>
<reference evidence="3" key="1">
    <citation type="submission" date="2021-01" db="UniProtKB">
        <authorList>
            <consortium name="EnsemblMetazoa"/>
        </authorList>
    </citation>
    <scope>IDENTIFICATION</scope>
</reference>
<keyword evidence="4" id="KW-1185">Reference proteome</keyword>
<feature type="compositionally biased region" description="Basic residues" evidence="2">
    <location>
        <begin position="1228"/>
        <end position="1239"/>
    </location>
</feature>
<feature type="compositionally biased region" description="Basic and acidic residues" evidence="2">
    <location>
        <begin position="1303"/>
        <end position="1325"/>
    </location>
</feature>
<feature type="compositionally biased region" description="Polar residues" evidence="2">
    <location>
        <begin position="240"/>
        <end position="253"/>
    </location>
</feature>